<evidence type="ECO:0000256" key="9">
    <source>
        <dbReference type="SAM" id="SignalP"/>
    </source>
</evidence>
<dbReference type="SUPFAM" id="SSF111352">
    <property type="entry name" value="Ammonium transporter"/>
    <property type="match status" value="1"/>
</dbReference>
<protein>
    <recommendedName>
        <fullName evidence="8">Ammonium transporter</fullName>
    </recommendedName>
</protein>
<dbReference type="EMBL" id="LIBJ01000019">
    <property type="protein sequence ID" value="KRO49330.1"/>
    <property type="molecule type" value="Genomic_DNA"/>
</dbReference>
<dbReference type="GO" id="GO:0097272">
    <property type="term" value="P:ammonium homeostasis"/>
    <property type="evidence" value="ECO:0007669"/>
    <property type="project" value="TreeGrafter"/>
</dbReference>
<gene>
    <name evidence="11" type="ORF">ABR75_04095</name>
</gene>
<evidence type="ECO:0000313" key="12">
    <source>
        <dbReference type="Proteomes" id="UP000051017"/>
    </source>
</evidence>
<feature type="transmembrane region" description="Helical" evidence="8">
    <location>
        <begin position="234"/>
        <end position="258"/>
    </location>
</feature>
<feature type="chain" id="PRO_5038622102" description="Ammonium transporter" evidence="9">
    <location>
        <begin position="22"/>
        <end position="451"/>
    </location>
</feature>
<feature type="transmembrane region" description="Helical" evidence="8">
    <location>
        <begin position="165"/>
        <end position="185"/>
    </location>
</feature>
<name>A0A0R2QJW3_9ACTN</name>
<feature type="domain" description="Ammonium transporter AmtB-like" evidence="10">
    <location>
        <begin position="48"/>
        <end position="448"/>
    </location>
</feature>
<accession>A0A0R2QJW3</accession>
<feature type="transmembrane region" description="Helical" evidence="8">
    <location>
        <begin position="396"/>
        <end position="421"/>
    </location>
</feature>
<keyword evidence="9" id="KW-0732">Signal</keyword>
<dbReference type="Pfam" id="PF00909">
    <property type="entry name" value="Ammonium_transp"/>
    <property type="match status" value="1"/>
</dbReference>
<keyword evidence="4 8" id="KW-0812">Transmembrane</keyword>
<dbReference type="PANTHER" id="PTHR11730">
    <property type="entry name" value="AMMONIUM TRANSPORTER"/>
    <property type="match status" value="1"/>
</dbReference>
<feature type="transmembrane region" description="Helical" evidence="8">
    <location>
        <begin position="132"/>
        <end position="153"/>
    </location>
</feature>
<keyword evidence="5 8" id="KW-1133">Transmembrane helix</keyword>
<dbReference type="AlphaFoldDB" id="A0A0R2QJW3"/>
<feature type="transmembrane region" description="Helical" evidence="8">
    <location>
        <begin position="270"/>
        <end position="294"/>
    </location>
</feature>
<dbReference type="FunFam" id="1.10.3430.10:FF:000008">
    <property type="entry name" value="Ammonium transporter"/>
    <property type="match status" value="1"/>
</dbReference>
<reference evidence="11 12" key="1">
    <citation type="submission" date="2015-10" db="EMBL/GenBank/DDBJ databases">
        <title>Metagenome-Assembled Genomes uncover a global brackish microbiome.</title>
        <authorList>
            <person name="Hugerth L.W."/>
            <person name="Larsson J."/>
            <person name="Alneberg J."/>
            <person name="Lindh M.V."/>
            <person name="Legrand C."/>
            <person name="Pinhassi J."/>
            <person name="Andersson A.F."/>
        </authorList>
    </citation>
    <scope>NUCLEOTIDE SEQUENCE [LARGE SCALE GENOMIC DNA]</scope>
    <source>
        <strain evidence="11">BACL6 MAG-120924-bin43</strain>
    </source>
</reference>
<dbReference type="NCBIfam" id="TIGR00836">
    <property type="entry name" value="amt"/>
    <property type="match status" value="1"/>
</dbReference>
<dbReference type="InterPro" id="IPR029020">
    <property type="entry name" value="Ammonium/urea_transptr"/>
</dbReference>
<feature type="transmembrane region" description="Helical" evidence="8">
    <location>
        <begin position="301"/>
        <end position="323"/>
    </location>
</feature>
<sequence>MKVSRKLFVRAALFGAVAASALPTVTFGAEEASIQEVAQGLQATLDNVWILVAATLVLFMQAGFSLVEAGMIRAKSVANVMMKNLMDLCLGALAFFAVGFAIAFGGDMSGIGKFLGGSGWFLGEGSSTYGNLTPSTFFVFQVAFAATAATIVSGAMAERTKFKSYAIYSIVISALIYPIVVRWQWGGGWLYQLSTPFHDFAGSSIVHMTGGVAAFAGAKALGPRIGKYGADGKVNVIAAHSIPFVLIGVFILFVGWFGFNPGSQLGADPIIGRIALTTLLSGSAGAAVAMLVTWMKGKPDVAMTGNGLLAGLVGVTAGCFAVTTVGATIIGAVSGLLVVLSANFFDKIKIDDPVGAISVHGVCGAFGTIAVGLFSNESSDGVIAKGLFYGGGTDQLVSQIIGVVSIATFVFITATILFAVLKATVGLRVSEEEEIGGLDIFEHGALGYGRD</sequence>
<dbReference type="Proteomes" id="UP000051017">
    <property type="component" value="Unassembled WGS sequence"/>
</dbReference>
<evidence type="ECO:0000256" key="2">
    <source>
        <dbReference type="ARBA" id="ARBA00005887"/>
    </source>
</evidence>
<evidence type="ECO:0000256" key="4">
    <source>
        <dbReference type="ARBA" id="ARBA00022692"/>
    </source>
</evidence>
<feature type="signal peptide" evidence="9">
    <location>
        <begin position="1"/>
        <end position="21"/>
    </location>
</feature>
<evidence type="ECO:0000256" key="1">
    <source>
        <dbReference type="ARBA" id="ARBA00004141"/>
    </source>
</evidence>
<keyword evidence="3 8" id="KW-0813">Transport</keyword>
<evidence type="ECO:0000256" key="5">
    <source>
        <dbReference type="ARBA" id="ARBA00022989"/>
    </source>
</evidence>
<dbReference type="GO" id="GO:0008519">
    <property type="term" value="F:ammonium channel activity"/>
    <property type="evidence" value="ECO:0007669"/>
    <property type="project" value="InterPro"/>
</dbReference>
<comment type="caution">
    <text evidence="11">The sequence shown here is derived from an EMBL/GenBank/DDBJ whole genome shotgun (WGS) entry which is preliminary data.</text>
</comment>
<keyword evidence="7 8" id="KW-0924">Ammonia transport</keyword>
<evidence type="ECO:0000256" key="3">
    <source>
        <dbReference type="ARBA" id="ARBA00022448"/>
    </source>
</evidence>
<feature type="transmembrane region" description="Helical" evidence="8">
    <location>
        <begin position="357"/>
        <end position="376"/>
    </location>
</feature>
<dbReference type="Gene3D" id="1.10.3430.10">
    <property type="entry name" value="Ammonium transporter AmtB like domains"/>
    <property type="match status" value="1"/>
</dbReference>
<evidence type="ECO:0000313" key="11">
    <source>
        <dbReference type="EMBL" id="KRO49330.1"/>
    </source>
</evidence>
<dbReference type="GO" id="GO:0005886">
    <property type="term" value="C:plasma membrane"/>
    <property type="evidence" value="ECO:0007669"/>
    <property type="project" value="UniProtKB-SubCell"/>
</dbReference>
<feature type="transmembrane region" description="Helical" evidence="8">
    <location>
        <begin position="48"/>
        <end position="67"/>
    </location>
</feature>
<evidence type="ECO:0000256" key="7">
    <source>
        <dbReference type="ARBA" id="ARBA00023177"/>
    </source>
</evidence>
<evidence type="ECO:0000259" key="10">
    <source>
        <dbReference type="Pfam" id="PF00909"/>
    </source>
</evidence>
<dbReference type="InterPro" id="IPR024041">
    <property type="entry name" value="NH4_transpt_AmtB-like_dom"/>
</dbReference>
<dbReference type="InterPro" id="IPR001905">
    <property type="entry name" value="Ammonium_transpt"/>
</dbReference>
<dbReference type="PANTHER" id="PTHR11730:SF6">
    <property type="entry name" value="AMMONIUM TRANSPORTER"/>
    <property type="match status" value="1"/>
</dbReference>
<evidence type="ECO:0000256" key="8">
    <source>
        <dbReference type="RuleBase" id="RU362002"/>
    </source>
</evidence>
<keyword evidence="6 8" id="KW-0472">Membrane</keyword>
<comment type="subcellular location">
    <subcellularLocation>
        <location evidence="8">Cell membrane</location>
        <topology evidence="8">Multi-pass membrane protein</topology>
    </subcellularLocation>
    <subcellularLocation>
        <location evidence="1">Membrane</location>
        <topology evidence="1">Multi-pass membrane protein</topology>
    </subcellularLocation>
</comment>
<proteinExistence type="inferred from homology"/>
<comment type="similarity">
    <text evidence="2 8">Belongs to the ammonia transporter channel (TC 1.A.11.2) family.</text>
</comment>
<organism evidence="11 12">
    <name type="scientific">Acidimicrobiia bacterium BACL6 MAG-120924-bin43</name>
    <dbReference type="NCBI Taxonomy" id="1655583"/>
    <lineage>
        <taxon>Bacteria</taxon>
        <taxon>Bacillati</taxon>
        <taxon>Actinomycetota</taxon>
        <taxon>Acidimicrobiia</taxon>
        <taxon>acIV cluster</taxon>
    </lineage>
</organism>
<evidence type="ECO:0000256" key="6">
    <source>
        <dbReference type="ARBA" id="ARBA00023136"/>
    </source>
</evidence>
<feature type="transmembrane region" description="Helical" evidence="8">
    <location>
        <begin position="205"/>
        <end position="222"/>
    </location>
</feature>
<feature type="transmembrane region" description="Helical" evidence="8">
    <location>
        <begin position="88"/>
        <end position="112"/>
    </location>
</feature>